<keyword evidence="1" id="KW-0812">Transmembrane</keyword>
<organism evidence="2 3">
    <name type="scientific">Flavobacterium sufflavum</name>
    <dbReference type="NCBI Taxonomy" id="1921138"/>
    <lineage>
        <taxon>Bacteria</taxon>
        <taxon>Pseudomonadati</taxon>
        <taxon>Bacteroidota</taxon>
        <taxon>Flavobacteriia</taxon>
        <taxon>Flavobacteriales</taxon>
        <taxon>Flavobacteriaceae</taxon>
        <taxon>Flavobacterium</taxon>
    </lineage>
</organism>
<protein>
    <submittedName>
        <fullName evidence="2">Uncharacterized protein</fullName>
    </submittedName>
</protein>
<evidence type="ECO:0000256" key="1">
    <source>
        <dbReference type="SAM" id="Phobius"/>
    </source>
</evidence>
<evidence type="ECO:0000313" key="2">
    <source>
        <dbReference type="EMBL" id="RVT77410.1"/>
    </source>
</evidence>
<proteinExistence type="predicted"/>
<keyword evidence="1" id="KW-0472">Membrane</keyword>
<keyword evidence="1" id="KW-1133">Transmembrane helix</keyword>
<keyword evidence="3" id="KW-1185">Reference proteome</keyword>
<reference evidence="2 3" key="1">
    <citation type="submission" date="2019-01" db="EMBL/GenBank/DDBJ databases">
        <authorList>
            <person name="Chen W.-M."/>
        </authorList>
    </citation>
    <scope>NUCLEOTIDE SEQUENCE [LARGE SCALE GENOMIC DNA]</scope>
    <source>
        <strain evidence="2 3">BBQ-12</strain>
    </source>
</reference>
<feature type="transmembrane region" description="Helical" evidence="1">
    <location>
        <begin position="25"/>
        <end position="43"/>
    </location>
</feature>
<dbReference type="Proteomes" id="UP000285211">
    <property type="component" value="Unassembled WGS sequence"/>
</dbReference>
<dbReference type="AlphaFoldDB" id="A0A3S2UQ95"/>
<dbReference type="RefSeq" id="WP_128194050.1">
    <property type="nucleotide sequence ID" value="NZ_SACJ01000003.1"/>
</dbReference>
<dbReference type="EMBL" id="SACJ01000003">
    <property type="protein sequence ID" value="RVT77410.1"/>
    <property type="molecule type" value="Genomic_DNA"/>
</dbReference>
<name>A0A3S2UQ95_9FLAO</name>
<sequence>MPIFIVTWFSISPLLVIYLSFKSPVASIFLPILFLFFVIFFWLKVFRTRAFQVEIDESVIIVKGCFGIGKSKIYRFNELDGFDTLFESGKLGLAEFLFILKNGKRIGGISSFYHVNYDKMKLLLQKDLVDLGERK</sequence>
<gene>
    <name evidence="2" type="ORF">EOD40_06275</name>
</gene>
<evidence type="ECO:0000313" key="3">
    <source>
        <dbReference type="Proteomes" id="UP000285211"/>
    </source>
</evidence>
<comment type="caution">
    <text evidence="2">The sequence shown here is derived from an EMBL/GenBank/DDBJ whole genome shotgun (WGS) entry which is preliminary data.</text>
</comment>
<dbReference type="OrthoDB" id="1359943at2"/>
<accession>A0A3S2UQ95</accession>